<evidence type="ECO:0000256" key="10">
    <source>
        <dbReference type="ARBA" id="ARBA00048109"/>
    </source>
</evidence>
<evidence type="ECO:0000256" key="7">
    <source>
        <dbReference type="ARBA" id="ARBA00023315"/>
    </source>
</evidence>
<evidence type="ECO:0000256" key="2">
    <source>
        <dbReference type="ARBA" id="ARBA00004586"/>
    </source>
</evidence>
<evidence type="ECO:0000259" key="12">
    <source>
        <dbReference type="Pfam" id="PF06974"/>
    </source>
</evidence>
<comment type="pathway">
    <text evidence="3">Glycerolipid metabolism; triacylglycerol biosynthesis.</text>
</comment>
<comment type="subcellular location">
    <subcellularLocation>
        <location evidence="1">Cell membrane</location>
        <topology evidence="1">Single-pass membrane protein</topology>
    </subcellularLocation>
    <subcellularLocation>
        <location evidence="2">Endoplasmic reticulum membrane</location>
    </subcellularLocation>
</comment>
<dbReference type="InterPro" id="IPR009721">
    <property type="entry name" value="O-acyltransferase_WSD1_C"/>
</dbReference>
<evidence type="ECO:0000256" key="3">
    <source>
        <dbReference type="ARBA" id="ARBA00004771"/>
    </source>
</evidence>
<dbReference type="Pfam" id="PF06974">
    <property type="entry name" value="WS_DGAT_C"/>
    <property type="match status" value="1"/>
</dbReference>
<dbReference type="GO" id="GO:0004144">
    <property type="term" value="F:diacylglycerol O-acyltransferase activity"/>
    <property type="evidence" value="ECO:0007669"/>
    <property type="project" value="UniProtKB-EC"/>
</dbReference>
<comment type="catalytic activity">
    <reaction evidence="10">
        <text>an acyl-CoA + a 1,2-diacyl-sn-glycerol = a triacyl-sn-glycerol + CoA</text>
        <dbReference type="Rhea" id="RHEA:10868"/>
        <dbReference type="ChEBI" id="CHEBI:17815"/>
        <dbReference type="ChEBI" id="CHEBI:57287"/>
        <dbReference type="ChEBI" id="CHEBI:58342"/>
        <dbReference type="ChEBI" id="CHEBI:64615"/>
        <dbReference type="EC" id="2.3.1.20"/>
    </reaction>
</comment>
<evidence type="ECO:0000256" key="6">
    <source>
        <dbReference type="ARBA" id="ARBA00022824"/>
    </source>
</evidence>
<accession>A0AAD7QHC2</accession>
<organism evidence="13 14">
    <name type="scientific">Quillaja saponaria</name>
    <name type="common">Soap bark tree</name>
    <dbReference type="NCBI Taxonomy" id="32244"/>
    <lineage>
        <taxon>Eukaryota</taxon>
        <taxon>Viridiplantae</taxon>
        <taxon>Streptophyta</taxon>
        <taxon>Embryophyta</taxon>
        <taxon>Tracheophyta</taxon>
        <taxon>Spermatophyta</taxon>
        <taxon>Magnoliopsida</taxon>
        <taxon>eudicotyledons</taxon>
        <taxon>Gunneridae</taxon>
        <taxon>Pentapetalae</taxon>
        <taxon>rosids</taxon>
        <taxon>fabids</taxon>
        <taxon>Fabales</taxon>
        <taxon>Quillajaceae</taxon>
        <taxon>Quillaja</taxon>
    </lineage>
</organism>
<keyword evidence="7" id="KW-0012">Acyltransferase</keyword>
<proteinExistence type="inferred from homology"/>
<evidence type="ECO:0000256" key="1">
    <source>
        <dbReference type="ARBA" id="ARBA00004162"/>
    </source>
</evidence>
<evidence type="ECO:0000256" key="4">
    <source>
        <dbReference type="ARBA" id="ARBA00005189"/>
    </source>
</evidence>
<dbReference type="PANTHER" id="PTHR31650">
    <property type="entry name" value="O-ACYLTRANSFERASE (WSD1-LIKE) FAMILY PROTEIN"/>
    <property type="match status" value="1"/>
</dbReference>
<keyword evidence="14" id="KW-1185">Reference proteome</keyword>
<protein>
    <submittedName>
        <fullName evidence="13">O-acyltransferase WSD1-like</fullName>
    </submittedName>
</protein>
<dbReference type="InterPro" id="IPR004255">
    <property type="entry name" value="O-acyltransferase_WSD1_N"/>
</dbReference>
<dbReference type="KEGG" id="qsa:O6P43_000742"/>
<evidence type="ECO:0000256" key="9">
    <source>
        <dbReference type="ARBA" id="ARBA00047604"/>
    </source>
</evidence>
<dbReference type="InterPro" id="IPR045034">
    <property type="entry name" value="O-acyltransferase_WSD1-like"/>
</dbReference>
<evidence type="ECO:0000313" key="13">
    <source>
        <dbReference type="EMBL" id="KAJ7981484.1"/>
    </source>
</evidence>
<comment type="pathway">
    <text evidence="4">Lipid metabolism.</text>
</comment>
<dbReference type="GO" id="GO:0005789">
    <property type="term" value="C:endoplasmic reticulum membrane"/>
    <property type="evidence" value="ECO:0007669"/>
    <property type="project" value="UniProtKB-SubCell"/>
</dbReference>
<gene>
    <name evidence="13" type="ORF">O6P43_000742</name>
</gene>
<comment type="caution">
    <text evidence="13">The sequence shown here is derived from an EMBL/GenBank/DDBJ whole genome shotgun (WGS) entry which is preliminary data.</text>
</comment>
<feature type="domain" description="O-acyltransferase WSD1 C-terminal" evidence="12">
    <location>
        <begin position="285"/>
        <end position="429"/>
    </location>
</feature>
<dbReference type="GO" id="GO:0005886">
    <property type="term" value="C:plasma membrane"/>
    <property type="evidence" value="ECO:0007669"/>
    <property type="project" value="UniProtKB-SubCell"/>
</dbReference>
<evidence type="ECO:0000313" key="14">
    <source>
        <dbReference type="Proteomes" id="UP001163823"/>
    </source>
</evidence>
<dbReference type="PANTHER" id="PTHR31650:SF34">
    <property type="entry name" value="O-ACYLTRANSFERASE WSD1-LIKE ISOFORM X1"/>
    <property type="match status" value="1"/>
</dbReference>
<reference evidence="13 14" key="1">
    <citation type="journal article" date="2023" name="Science">
        <title>Elucidation of the pathway for biosynthesis of saponin adjuvants from the soapbark tree.</title>
        <authorList>
            <person name="Reed J."/>
            <person name="Orme A."/>
            <person name="El-Demerdash A."/>
            <person name="Owen C."/>
            <person name="Martin L.B.B."/>
            <person name="Misra R.C."/>
            <person name="Kikuchi S."/>
            <person name="Rejzek M."/>
            <person name="Martin A.C."/>
            <person name="Harkess A."/>
            <person name="Leebens-Mack J."/>
            <person name="Louveau T."/>
            <person name="Stephenson M.J."/>
            <person name="Osbourn A."/>
        </authorList>
    </citation>
    <scope>NUCLEOTIDE SEQUENCE [LARGE SCALE GENOMIC DNA]</scope>
    <source>
        <strain evidence="13">S10</strain>
    </source>
</reference>
<dbReference type="Pfam" id="PF03007">
    <property type="entry name" value="WS_DGAT_cat"/>
    <property type="match status" value="1"/>
</dbReference>
<dbReference type="Proteomes" id="UP001163823">
    <property type="component" value="Chromosome 1"/>
</dbReference>
<feature type="domain" description="O-acyltransferase WSD1-like N-terminal" evidence="11">
    <location>
        <begin position="69"/>
        <end position="170"/>
    </location>
</feature>
<name>A0AAD7QHC2_QUISA</name>
<sequence length="441" mass="49668">MEYCKDEDQVEPVSPTGQYFNSSVLSIYVLAVLETEVPIDDLQTISLLRDVFLPINSRFSSIMVRDKSGEKKWKQVQVKLEEHVKVPKFPTSMSSYDEYFDDYMSRIAMEQLPQNKPLWEIHFIKYPTSNAAGTIIFKLHHALGDGYSLMGALLSCLQRADDPSLPLTFPSSRRIAAEFDYKTIFSSVFNTISDFGWSVLKSSLVEDDQTPIRSGDEEVRFRPVTISTVSFSLEYIKEIKTKLGVRLTHSSKSDSTALVLLNTRNIRGYESVKEMMKIDVKAARGNRFAFLHVPIPKLNDTSISNPLEFVWEAHNIIKRKKDSLAVSLTGRLLDMLKNFRGPEAAARYIHSTSKNSSATISNIIGPVEKMSVANLPIKGLYFMVVGPPESLTITIMSYMGNLRIAFGMEKGLIDPQKFMSCMENALEVITKAARDTPAKLD</sequence>
<evidence type="ECO:0000259" key="11">
    <source>
        <dbReference type="Pfam" id="PF03007"/>
    </source>
</evidence>
<evidence type="ECO:0000256" key="8">
    <source>
        <dbReference type="ARBA" id="ARBA00024360"/>
    </source>
</evidence>
<comment type="catalytic activity">
    <reaction evidence="9">
        <text>a long chain fatty alcohol + a fatty acyl-CoA = a long-chain alcohol wax ester + CoA</text>
        <dbReference type="Rhea" id="RHEA:38443"/>
        <dbReference type="ChEBI" id="CHEBI:17135"/>
        <dbReference type="ChEBI" id="CHEBI:57287"/>
        <dbReference type="ChEBI" id="CHEBI:77636"/>
        <dbReference type="ChEBI" id="CHEBI:235323"/>
        <dbReference type="EC" id="2.3.1.75"/>
    </reaction>
</comment>
<comment type="similarity">
    <text evidence="8">In the N-terminal section; belongs to the long-chain O-acyltransferase family.</text>
</comment>
<keyword evidence="5" id="KW-0808">Transferase</keyword>
<dbReference type="EMBL" id="JARAOO010000001">
    <property type="protein sequence ID" value="KAJ7981484.1"/>
    <property type="molecule type" value="Genomic_DNA"/>
</dbReference>
<keyword evidence="6" id="KW-0256">Endoplasmic reticulum</keyword>
<evidence type="ECO:0000256" key="5">
    <source>
        <dbReference type="ARBA" id="ARBA00022679"/>
    </source>
</evidence>
<dbReference type="GO" id="GO:0019432">
    <property type="term" value="P:triglyceride biosynthetic process"/>
    <property type="evidence" value="ECO:0007669"/>
    <property type="project" value="TreeGrafter"/>
</dbReference>
<dbReference type="AlphaFoldDB" id="A0AAD7QHC2"/>
<dbReference type="GO" id="GO:0047196">
    <property type="term" value="F:long-chain-alcohol O-fatty-acyltransferase activity"/>
    <property type="evidence" value="ECO:0007669"/>
    <property type="project" value="UniProtKB-EC"/>
</dbReference>